<dbReference type="InterPro" id="IPR000719">
    <property type="entry name" value="Prot_kinase_dom"/>
</dbReference>
<organism evidence="3 4">
    <name type="scientific">Fusarium pseudocircinatum</name>
    <dbReference type="NCBI Taxonomy" id="56676"/>
    <lineage>
        <taxon>Eukaryota</taxon>
        <taxon>Fungi</taxon>
        <taxon>Dikarya</taxon>
        <taxon>Ascomycota</taxon>
        <taxon>Pezizomycotina</taxon>
        <taxon>Sordariomycetes</taxon>
        <taxon>Hypocreomycetidae</taxon>
        <taxon>Hypocreales</taxon>
        <taxon>Nectriaceae</taxon>
        <taxon>Fusarium</taxon>
        <taxon>Fusarium fujikuroi species complex</taxon>
    </lineage>
</organism>
<feature type="compositionally biased region" description="Basic and acidic residues" evidence="1">
    <location>
        <begin position="452"/>
        <end position="464"/>
    </location>
</feature>
<name>A0A8H5P8M0_9HYPO</name>
<feature type="domain" description="Protein kinase" evidence="2">
    <location>
        <begin position="577"/>
        <end position="938"/>
    </location>
</feature>
<sequence length="953" mass="107247">MLKVKSKICFEQLGHLISSITYMEILQGHRLSVEQTLAEYQELWDSASDDSSDNEDKTPQKTELGQNLGEIASIISDLFKLSFKLRNPAARSMGPLMLRALSHRQMISLGEADDSAAVDLFDLYTEFDRTHVEETLRQWRLESWRQKALRFPITPDEAKIALAETERTGELVINRHLIERWAKSITNRRRIFSYWERHSRKLAARQSEVALESTPIPAHPPSNYNPSQHVAQTLRFIRPLPILPVAESTVLSETEFTLRGRHSDTVSNNSSAAFRISTAYNTDETASNLPPAPPLAAGETEALCPYCYLVCPAREFQHSRWRKHIIKDLQPSMCTRNDCPDPDTMYVTRSVWLSHEAQIHRKAFRCFEHLENFSSREALEHHFTSSHQELGRGQTEEMLDLGQASYQEERVSCPFCLSTGPFFRGFVNHMTYHQETLACFAATAQSLNRDDGFYGDTDSDKAQGDNDPDAMQLLDSDISEWGSSSSKGSESFPIQKREISVSLGSEIRQAMVYSIVPDDDSDPEPSTSLFSSRYLPMDQLKRIINYESILNELRILDLFEESELPRRAMEIQGDINLKQHTKLALGPTESTGTSTPCPTRKKTFAIFALMGKVPAIADVCDEGLSDDDLPFDLDPNGLRLVRRNGTSSQPVQAFINWKEHESDMFDSYQWYMLAPYFALPDDDDPSVTHCATSYMNPLPFNTTENVPNSAMSPVCGCLEQFWARNSPGVDAVDMATWISAQLFGLADALQLIRDLFPSGVLAEKQPPHRDLSPERILCFETKGSTQCVLKIADFGSMQYHDDQSHHQRGSDICIDSAYRAPELLTGELAPNSDLWSFGCIILHFIVWSHGGWALVNSLSASNSAEEEEGFDDDKFFKYGNLNITRPSRDPQVLTEGSAGSAVIGQDKNVPNTVVLKESIKQNEDSRPVPESLHHRSKLEKIIITNLPLGQAAN</sequence>
<dbReference type="PANTHER" id="PTHR35391">
    <property type="entry name" value="C2H2-TYPE DOMAIN-CONTAINING PROTEIN-RELATED"/>
    <property type="match status" value="1"/>
</dbReference>
<feature type="region of interest" description="Disordered" evidence="1">
    <location>
        <begin position="452"/>
        <end position="471"/>
    </location>
</feature>
<dbReference type="Pfam" id="PF00069">
    <property type="entry name" value="Pkinase"/>
    <property type="match status" value="1"/>
</dbReference>
<evidence type="ECO:0000313" key="3">
    <source>
        <dbReference type="EMBL" id="KAF5592110.1"/>
    </source>
</evidence>
<dbReference type="PROSITE" id="PS50011">
    <property type="entry name" value="PROTEIN_KINASE_DOM"/>
    <property type="match status" value="1"/>
</dbReference>
<dbReference type="Pfam" id="PF26082">
    <property type="entry name" value="zf-C2H2_AcuF"/>
    <property type="match status" value="1"/>
</dbReference>
<comment type="caution">
    <text evidence="3">The sequence shown here is derived from an EMBL/GenBank/DDBJ whole genome shotgun (WGS) entry which is preliminary data.</text>
</comment>
<dbReference type="Proteomes" id="UP000546213">
    <property type="component" value="Unassembled WGS sequence"/>
</dbReference>
<keyword evidence="4" id="KW-1185">Reference proteome</keyword>
<dbReference type="InterPro" id="IPR011009">
    <property type="entry name" value="Kinase-like_dom_sf"/>
</dbReference>
<proteinExistence type="predicted"/>
<dbReference type="GO" id="GO:0004672">
    <property type="term" value="F:protein kinase activity"/>
    <property type="evidence" value="ECO:0007669"/>
    <property type="project" value="InterPro"/>
</dbReference>
<evidence type="ECO:0000256" key="1">
    <source>
        <dbReference type="SAM" id="MobiDB-lite"/>
    </source>
</evidence>
<dbReference type="EMBL" id="JAAOAS010000123">
    <property type="protein sequence ID" value="KAF5592110.1"/>
    <property type="molecule type" value="Genomic_DNA"/>
</dbReference>
<reference evidence="3 4" key="1">
    <citation type="submission" date="2020-05" db="EMBL/GenBank/DDBJ databases">
        <title>Identification and distribution of gene clusters putatively required for synthesis of sphingolipid metabolism inhibitors in phylogenetically diverse species of the filamentous fungus Fusarium.</title>
        <authorList>
            <person name="Kim H.-S."/>
            <person name="Busman M."/>
            <person name="Brown D.W."/>
            <person name="Divon H."/>
            <person name="Uhlig S."/>
            <person name="Proctor R.H."/>
        </authorList>
    </citation>
    <scope>NUCLEOTIDE SEQUENCE [LARGE SCALE GENOMIC DNA]</scope>
    <source>
        <strain evidence="3 4">NRRL 36939</strain>
    </source>
</reference>
<protein>
    <submittedName>
        <fullName evidence="3">Ankyrin repeat</fullName>
    </submittedName>
</protein>
<dbReference type="GO" id="GO:0005524">
    <property type="term" value="F:ATP binding"/>
    <property type="evidence" value="ECO:0007669"/>
    <property type="project" value="InterPro"/>
</dbReference>
<dbReference type="Gene3D" id="1.10.510.10">
    <property type="entry name" value="Transferase(Phosphotransferase) domain 1"/>
    <property type="match status" value="1"/>
</dbReference>
<evidence type="ECO:0000259" key="2">
    <source>
        <dbReference type="PROSITE" id="PS50011"/>
    </source>
</evidence>
<evidence type="ECO:0000313" key="4">
    <source>
        <dbReference type="Proteomes" id="UP000546213"/>
    </source>
</evidence>
<dbReference type="PANTHER" id="PTHR35391:SF7">
    <property type="entry name" value="C2H2-TYPE DOMAIN-CONTAINING PROTEIN"/>
    <property type="match status" value="1"/>
</dbReference>
<dbReference type="InterPro" id="IPR058925">
    <property type="entry name" value="zf-C2H2_AcuF"/>
</dbReference>
<dbReference type="OrthoDB" id="20872at2759"/>
<dbReference type="AlphaFoldDB" id="A0A8H5P8M0"/>
<accession>A0A8H5P8M0</accession>
<gene>
    <name evidence="3" type="ORF">FPCIR_5801</name>
</gene>
<dbReference type="SUPFAM" id="SSF56112">
    <property type="entry name" value="Protein kinase-like (PK-like)"/>
    <property type="match status" value="1"/>
</dbReference>